<evidence type="ECO:0000313" key="1">
    <source>
        <dbReference type="EMBL" id="PON80481.1"/>
    </source>
</evidence>
<dbReference type="AlphaFoldDB" id="A0A2P5E4L9"/>
<organism evidence="1 2">
    <name type="scientific">Parasponia andersonii</name>
    <name type="common">Sponia andersonii</name>
    <dbReference type="NCBI Taxonomy" id="3476"/>
    <lineage>
        <taxon>Eukaryota</taxon>
        <taxon>Viridiplantae</taxon>
        <taxon>Streptophyta</taxon>
        <taxon>Embryophyta</taxon>
        <taxon>Tracheophyta</taxon>
        <taxon>Spermatophyta</taxon>
        <taxon>Magnoliopsida</taxon>
        <taxon>eudicotyledons</taxon>
        <taxon>Gunneridae</taxon>
        <taxon>Pentapetalae</taxon>
        <taxon>rosids</taxon>
        <taxon>fabids</taxon>
        <taxon>Rosales</taxon>
        <taxon>Cannabaceae</taxon>
        <taxon>Parasponia</taxon>
    </lineage>
</organism>
<comment type="caution">
    <text evidence="1">The sequence shown here is derived from an EMBL/GenBank/DDBJ whole genome shotgun (WGS) entry which is preliminary data.</text>
</comment>
<feature type="non-terminal residue" evidence="1">
    <location>
        <position position="1"/>
    </location>
</feature>
<gene>
    <name evidence="1" type="ORF">PanWU01x14_000370</name>
</gene>
<protein>
    <submittedName>
        <fullName evidence="1">Uncharacterized protein</fullName>
    </submittedName>
</protein>
<proteinExistence type="predicted"/>
<keyword evidence="2" id="KW-1185">Reference proteome</keyword>
<reference evidence="2" key="1">
    <citation type="submission" date="2016-06" db="EMBL/GenBank/DDBJ databases">
        <title>Parallel loss of symbiosis genes in relatives of nitrogen-fixing non-legume Parasponia.</title>
        <authorList>
            <person name="Van Velzen R."/>
            <person name="Holmer R."/>
            <person name="Bu F."/>
            <person name="Rutten L."/>
            <person name="Van Zeijl A."/>
            <person name="Liu W."/>
            <person name="Santuari L."/>
            <person name="Cao Q."/>
            <person name="Sharma T."/>
            <person name="Shen D."/>
            <person name="Roswanjaya Y."/>
            <person name="Wardhani T."/>
            <person name="Kalhor M.S."/>
            <person name="Jansen J."/>
            <person name="Van den Hoogen J."/>
            <person name="Gungor B."/>
            <person name="Hartog M."/>
            <person name="Hontelez J."/>
            <person name="Verver J."/>
            <person name="Yang W.-C."/>
            <person name="Schijlen E."/>
            <person name="Repin R."/>
            <person name="Schilthuizen M."/>
            <person name="Schranz E."/>
            <person name="Heidstra R."/>
            <person name="Miyata K."/>
            <person name="Fedorova E."/>
            <person name="Kohlen W."/>
            <person name="Bisseling T."/>
            <person name="Smit S."/>
            <person name="Geurts R."/>
        </authorList>
    </citation>
    <scope>NUCLEOTIDE SEQUENCE [LARGE SCALE GENOMIC DNA]</scope>
    <source>
        <strain evidence="2">cv. WU1-14</strain>
    </source>
</reference>
<accession>A0A2P5E4L9</accession>
<dbReference type="Proteomes" id="UP000237105">
    <property type="component" value="Unassembled WGS sequence"/>
</dbReference>
<name>A0A2P5E4L9_PARAD</name>
<evidence type="ECO:0000313" key="2">
    <source>
        <dbReference type="Proteomes" id="UP000237105"/>
    </source>
</evidence>
<sequence>VIEVSSLECSRFFEHDNLEEFDIEDKRDISKL</sequence>
<dbReference type="EMBL" id="JXTB01000001">
    <property type="protein sequence ID" value="PON80481.1"/>
    <property type="molecule type" value="Genomic_DNA"/>
</dbReference>